<evidence type="ECO:0000313" key="2">
    <source>
        <dbReference type="EMBL" id="KAE9026387.1"/>
    </source>
</evidence>
<comment type="caution">
    <text evidence="3">The sequence shown here is derived from an EMBL/GenBank/DDBJ whole genome shotgun (WGS) entry which is preliminary data.</text>
</comment>
<evidence type="ECO:0000313" key="3">
    <source>
        <dbReference type="EMBL" id="KAE9031801.1"/>
    </source>
</evidence>
<dbReference type="Proteomes" id="UP000434957">
    <property type="component" value="Unassembled WGS sequence"/>
</dbReference>
<dbReference type="Proteomes" id="UP000429607">
    <property type="component" value="Unassembled WGS sequence"/>
</dbReference>
<sequence length="57" mass="6476">MADEVDYESDTAMAVEEEEDKPQQVKRDLQIGVIGDVGADRPRHLRSAPTLLRHCRK</sequence>
<dbReference type="OrthoDB" id="15688at2759"/>
<feature type="compositionally biased region" description="Acidic residues" evidence="1">
    <location>
        <begin position="1"/>
        <end position="20"/>
    </location>
</feature>
<evidence type="ECO:0000313" key="7">
    <source>
        <dbReference type="Proteomes" id="UP000435112"/>
    </source>
</evidence>
<accession>A0A6A3MH20</accession>
<dbReference type="AlphaFoldDB" id="A0A6A3MH20"/>
<evidence type="ECO:0000256" key="1">
    <source>
        <dbReference type="SAM" id="MobiDB-lite"/>
    </source>
</evidence>
<evidence type="ECO:0000313" key="5">
    <source>
        <dbReference type="Proteomes" id="UP000429607"/>
    </source>
</evidence>
<dbReference type="Proteomes" id="UP000435112">
    <property type="component" value="Unassembled WGS sequence"/>
</dbReference>
<reference evidence="5 7" key="1">
    <citation type="submission" date="2018-09" db="EMBL/GenBank/DDBJ databases">
        <title>Genomic investigation of the strawberry pathogen Phytophthora fragariae indicates pathogenicity is determined by transcriptional variation in three key races.</title>
        <authorList>
            <person name="Adams T.M."/>
            <person name="Armitage A.D."/>
            <person name="Sobczyk M.K."/>
            <person name="Bates H.J."/>
            <person name="Dunwell J.M."/>
            <person name="Nellist C.F."/>
            <person name="Harrison R.J."/>
        </authorList>
    </citation>
    <scope>NUCLEOTIDE SEQUENCE [LARGE SCALE GENOMIC DNA]</scope>
    <source>
        <strain evidence="3 5">SCRP249</strain>
        <strain evidence="2 7">SCRP324</strain>
        <strain evidence="4 6">SCRP333</strain>
    </source>
</reference>
<dbReference type="EMBL" id="QXFV01000656">
    <property type="protein sequence ID" value="KAE9031801.1"/>
    <property type="molecule type" value="Genomic_DNA"/>
</dbReference>
<organism evidence="3 5">
    <name type="scientific">Phytophthora rubi</name>
    <dbReference type="NCBI Taxonomy" id="129364"/>
    <lineage>
        <taxon>Eukaryota</taxon>
        <taxon>Sar</taxon>
        <taxon>Stramenopiles</taxon>
        <taxon>Oomycota</taxon>
        <taxon>Peronosporomycetes</taxon>
        <taxon>Peronosporales</taxon>
        <taxon>Peronosporaceae</taxon>
        <taxon>Phytophthora</taxon>
    </lineage>
</organism>
<dbReference type="EMBL" id="QXFU01000637">
    <property type="protein sequence ID" value="KAE9026387.1"/>
    <property type="molecule type" value="Genomic_DNA"/>
</dbReference>
<gene>
    <name evidence="3" type="ORF">PR001_g10909</name>
    <name evidence="2" type="ORF">PR002_g10934</name>
    <name evidence="4" type="ORF">PR003_g11427</name>
</gene>
<name>A0A6A3MH20_9STRA</name>
<evidence type="ECO:0000313" key="6">
    <source>
        <dbReference type="Proteomes" id="UP000434957"/>
    </source>
</evidence>
<dbReference type="EMBL" id="QXFT01000657">
    <property type="protein sequence ID" value="KAE9338595.1"/>
    <property type="molecule type" value="Genomic_DNA"/>
</dbReference>
<keyword evidence="6" id="KW-1185">Reference proteome</keyword>
<protein>
    <submittedName>
        <fullName evidence="3">Uncharacterized protein</fullName>
    </submittedName>
</protein>
<proteinExistence type="predicted"/>
<evidence type="ECO:0000313" key="4">
    <source>
        <dbReference type="EMBL" id="KAE9338595.1"/>
    </source>
</evidence>
<feature type="region of interest" description="Disordered" evidence="1">
    <location>
        <begin position="1"/>
        <end position="25"/>
    </location>
</feature>